<evidence type="ECO:0000313" key="2">
    <source>
        <dbReference type="Proteomes" id="UP000050277"/>
    </source>
</evidence>
<dbReference type="AlphaFoldDB" id="A0A0P6XWQ1"/>
<evidence type="ECO:0000313" key="1">
    <source>
        <dbReference type="EMBL" id="KPL88133.1"/>
    </source>
</evidence>
<reference evidence="1 2" key="1">
    <citation type="submission" date="2015-07" db="EMBL/GenBank/DDBJ databases">
        <title>Whole genome sequence of Herpetosiphon geysericola DSM 7119.</title>
        <authorList>
            <person name="Hemp J."/>
            <person name="Ward L.M."/>
            <person name="Pace L.A."/>
            <person name="Fischer W.W."/>
        </authorList>
    </citation>
    <scope>NUCLEOTIDE SEQUENCE [LARGE SCALE GENOMIC DNA]</scope>
    <source>
        <strain evidence="1 2">DSM 7119</strain>
    </source>
</reference>
<organism evidence="1 2">
    <name type="scientific">Herpetosiphon geysericola</name>
    <dbReference type="NCBI Taxonomy" id="70996"/>
    <lineage>
        <taxon>Bacteria</taxon>
        <taxon>Bacillati</taxon>
        <taxon>Chloroflexota</taxon>
        <taxon>Chloroflexia</taxon>
        <taxon>Herpetosiphonales</taxon>
        <taxon>Herpetosiphonaceae</taxon>
        <taxon>Herpetosiphon</taxon>
    </lineage>
</organism>
<sequence length="74" mass="8295">MFRIDLSRGKVGNWLLGIGDQVLGIRGQLLEIRKHIAQRENQKHNNIPAYTYLGVQGAETPLRFPLAGRKGGKK</sequence>
<proteinExistence type="predicted"/>
<protein>
    <submittedName>
        <fullName evidence="1">Uncharacterized protein</fullName>
    </submittedName>
</protein>
<gene>
    <name evidence="1" type="ORF">SE18_10455</name>
</gene>
<accession>A0A0P6XWQ1</accession>
<keyword evidence="2" id="KW-1185">Reference proteome</keyword>
<dbReference type="Proteomes" id="UP000050277">
    <property type="component" value="Unassembled WGS sequence"/>
</dbReference>
<dbReference type="EMBL" id="LGKP01000017">
    <property type="protein sequence ID" value="KPL88133.1"/>
    <property type="molecule type" value="Genomic_DNA"/>
</dbReference>
<comment type="caution">
    <text evidence="1">The sequence shown here is derived from an EMBL/GenBank/DDBJ whole genome shotgun (WGS) entry which is preliminary data.</text>
</comment>
<name>A0A0P6XWQ1_9CHLR</name>